<keyword evidence="6" id="KW-1185">Reference proteome</keyword>
<dbReference type="NCBIfam" id="TIGR04183">
    <property type="entry name" value="Por_Secre_tail"/>
    <property type="match status" value="1"/>
</dbReference>
<proteinExistence type="predicted"/>
<gene>
    <name evidence="5" type="ORF">EAH73_21515</name>
</gene>
<evidence type="ECO:0000256" key="1">
    <source>
        <dbReference type="ARBA" id="ARBA00022531"/>
    </source>
</evidence>
<comment type="caution">
    <text evidence="5">The sequence shown here is derived from an EMBL/GenBank/DDBJ whole genome shotgun (WGS) entry which is preliminary data.</text>
</comment>
<dbReference type="GO" id="GO:0015979">
    <property type="term" value="P:photosynthesis"/>
    <property type="evidence" value="ECO:0007669"/>
    <property type="project" value="UniProtKB-KW"/>
</dbReference>
<evidence type="ECO:0000259" key="4">
    <source>
        <dbReference type="Pfam" id="PF18962"/>
    </source>
</evidence>
<dbReference type="SUPFAM" id="SSF110296">
    <property type="entry name" value="Oligoxyloglucan reducing end-specific cellobiohydrolase"/>
    <property type="match status" value="2"/>
</dbReference>
<accession>A0A502GFL9</accession>
<keyword evidence="2" id="KW-0604">Photosystem II</keyword>
<evidence type="ECO:0000256" key="2">
    <source>
        <dbReference type="ARBA" id="ARBA00023276"/>
    </source>
</evidence>
<feature type="domain" description="Photosynthesis system II assembly factor Ycf48/Hcf136-like" evidence="3">
    <location>
        <begin position="35"/>
        <end position="109"/>
    </location>
</feature>
<evidence type="ECO:0000313" key="6">
    <source>
        <dbReference type="Proteomes" id="UP000317646"/>
    </source>
</evidence>
<dbReference type="CDD" id="cd15482">
    <property type="entry name" value="Sialidase_non-viral"/>
    <property type="match status" value="1"/>
</dbReference>
<dbReference type="Gene3D" id="2.130.10.10">
    <property type="entry name" value="YVTN repeat-like/Quinoprotein amine dehydrogenase"/>
    <property type="match status" value="4"/>
</dbReference>
<dbReference type="InterPro" id="IPR015943">
    <property type="entry name" value="WD40/YVTN_repeat-like_dom_sf"/>
</dbReference>
<evidence type="ECO:0000313" key="5">
    <source>
        <dbReference type="EMBL" id="TPG59493.1"/>
    </source>
</evidence>
<feature type="domain" description="Photosynthesis system II assembly factor Ycf48/Hcf136-like" evidence="3">
    <location>
        <begin position="501"/>
        <end position="590"/>
    </location>
</feature>
<evidence type="ECO:0000259" key="3">
    <source>
        <dbReference type="Pfam" id="PF14870"/>
    </source>
</evidence>
<dbReference type="InterPro" id="IPR028203">
    <property type="entry name" value="PSII_CF48-like_dom"/>
</dbReference>
<dbReference type="Pfam" id="PF14870">
    <property type="entry name" value="PSII_BNR"/>
    <property type="match status" value="2"/>
</dbReference>
<dbReference type="PANTHER" id="PTHR47199:SF2">
    <property type="entry name" value="PHOTOSYSTEM II STABILITY_ASSEMBLY FACTOR HCF136, CHLOROPLASTIC"/>
    <property type="match status" value="1"/>
</dbReference>
<dbReference type="PANTHER" id="PTHR47199">
    <property type="entry name" value="PHOTOSYSTEM II STABILITY/ASSEMBLY FACTOR HCF136, CHLOROPLASTIC"/>
    <property type="match status" value="1"/>
</dbReference>
<dbReference type="OrthoDB" id="9757809at2"/>
<dbReference type="Proteomes" id="UP000317646">
    <property type="component" value="Unassembled WGS sequence"/>
</dbReference>
<feature type="domain" description="Secretion system C-terminal sorting" evidence="4">
    <location>
        <begin position="740"/>
        <end position="800"/>
    </location>
</feature>
<dbReference type="EMBL" id="RCYZ01000013">
    <property type="protein sequence ID" value="TPG59493.1"/>
    <property type="molecule type" value="Genomic_DNA"/>
</dbReference>
<keyword evidence="1" id="KW-0602">Photosynthesis</keyword>
<dbReference type="GO" id="GO:0009523">
    <property type="term" value="C:photosystem II"/>
    <property type="evidence" value="ECO:0007669"/>
    <property type="project" value="UniProtKB-KW"/>
</dbReference>
<dbReference type="InterPro" id="IPR026444">
    <property type="entry name" value="Secre_tail"/>
</dbReference>
<reference evidence="5 6" key="1">
    <citation type="journal article" date="2019" name="Environ. Microbiol.">
        <title>Species interactions and distinct microbial communities in high Arctic permafrost affected cryosols are associated with the CH4 and CO2 gas fluxes.</title>
        <authorList>
            <person name="Altshuler I."/>
            <person name="Hamel J."/>
            <person name="Turney S."/>
            <person name="Magnuson E."/>
            <person name="Levesque R."/>
            <person name="Greer C."/>
            <person name="Whyte L.G."/>
        </authorList>
    </citation>
    <scope>NUCLEOTIDE SEQUENCE [LARGE SCALE GENOMIC DNA]</scope>
    <source>
        <strain evidence="5 6">S9.2P</strain>
    </source>
</reference>
<name>A0A502GFL9_9BACT</name>
<organism evidence="5 6">
    <name type="scientific">Hymenobacter nivis</name>
    <dbReference type="NCBI Taxonomy" id="1850093"/>
    <lineage>
        <taxon>Bacteria</taxon>
        <taxon>Pseudomonadati</taxon>
        <taxon>Bacteroidota</taxon>
        <taxon>Cytophagia</taxon>
        <taxon>Cytophagales</taxon>
        <taxon>Hymenobacteraceae</taxon>
        <taxon>Hymenobacter</taxon>
    </lineage>
</organism>
<sequence>MKFLLFVWGSWLLVFPVQAQWQWLNPYPNPYANQVVRFVDANRGFVVQSTGTLLRTDDAGQHWREERRDDNLVSVDFSRDGTGFLLNRAGVLWRSADAGATWVRVSAAPQPAPSAYYGPNPPPLQLTYARVHAISADTVVEVGANATLRRSVNGGRTWTVAQLGPDVRDISSSCFVSGRVGFVGAGGGRIYKTTDGGATWAKRSEVSYEPSAITLLYFLNSRVGFARRGYRDLLRTADGGLTWALYTHSFLEGIVDMHFANERVGLAVGEYGVMYATDSGGLSWTAVGAAATGGLYGGTQWNGVRFTSPTDAYAVGQGRQGTIVRTTDAGRTWQGLSPLVGNVLDVVFPGHGLDGYALTTNGLLKTGDGGDTWAVLPFGGSGNQLACPDARTLLVAGNSAQVHRSDDGGRTWTVAQLKPTLGTPYGVQLLSLCMVDTQTGYVSGDYNGLDQLFARTTDGGRTWQTLTSASAVGLRHLHFVSASVGFAVRYGELYTTRDGGQNWQSVNAPYFRSVADVYFVDAQVGYVIGEEGYVQKTTDGGRTWAATPLNRSRSYGSGHPAHVQFRDREVGCVQDDNGSIFRTTDGGRTWLWERDLGSQAMGYTQGGRALVLGGGGGMLVRNADIAGHVPFEGHVLTPVALTDSSALLAATLRHPACFVDSVGFEYAPAAGPGFVQAQTVAAFPVPWYGGDSVRAAVPRGLRPATAYRMRLRFTHNGARFYSADTVFTTPALVAPEPAAYPNPTTGYVRVVPPQSPPATSIEVYSLQGRHVRHGSGRGIDLTSLPAGLYLLRVSVGNQVYRRRIEKH</sequence>
<dbReference type="Pfam" id="PF18962">
    <property type="entry name" value="Por_Secre_tail"/>
    <property type="match status" value="1"/>
</dbReference>
<protein>
    <submittedName>
        <fullName evidence="5">T9SS C-terminal target domain-containing protein</fullName>
    </submittedName>
</protein>
<dbReference type="RefSeq" id="WP_140469509.1">
    <property type="nucleotide sequence ID" value="NZ_RCYZ01000013.1"/>
</dbReference>
<dbReference type="AlphaFoldDB" id="A0A502GFL9"/>